<dbReference type="EMBL" id="CP061800">
    <property type="protein sequence ID" value="QTA90440.1"/>
    <property type="molecule type" value="Genomic_DNA"/>
</dbReference>
<gene>
    <name evidence="1" type="ORF">dnm_065010</name>
</gene>
<evidence type="ECO:0000313" key="1">
    <source>
        <dbReference type="EMBL" id="QTA90440.1"/>
    </source>
</evidence>
<sequence>MISTDDVRRGAGNLCLSLIHADGKRVPGVCPETEILFLSPSSDNICMD</sequence>
<proteinExistence type="predicted"/>
<evidence type="ECO:0000313" key="2">
    <source>
        <dbReference type="Proteomes" id="UP000663722"/>
    </source>
</evidence>
<dbReference type="Proteomes" id="UP000663722">
    <property type="component" value="Chromosome"/>
</dbReference>
<reference evidence="1" key="1">
    <citation type="journal article" date="2021" name="Microb. Physiol.">
        <title>Proteogenomic Insights into the Physiology of Marine, Sulfate-Reducing, Filamentous Desulfonema limicola and Desulfonema magnum.</title>
        <authorList>
            <person name="Schnaars V."/>
            <person name="Wohlbrand L."/>
            <person name="Scheve S."/>
            <person name="Hinrichs C."/>
            <person name="Reinhardt R."/>
            <person name="Rabus R."/>
        </authorList>
    </citation>
    <scope>NUCLEOTIDE SEQUENCE</scope>
    <source>
        <strain evidence="1">4be13</strain>
    </source>
</reference>
<protein>
    <submittedName>
        <fullName evidence="1">Uncharacterized protein</fullName>
    </submittedName>
</protein>
<organism evidence="1 2">
    <name type="scientific">Desulfonema magnum</name>
    <dbReference type="NCBI Taxonomy" id="45655"/>
    <lineage>
        <taxon>Bacteria</taxon>
        <taxon>Pseudomonadati</taxon>
        <taxon>Thermodesulfobacteriota</taxon>
        <taxon>Desulfobacteria</taxon>
        <taxon>Desulfobacterales</taxon>
        <taxon>Desulfococcaceae</taxon>
        <taxon>Desulfonema</taxon>
    </lineage>
</organism>
<dbReference type="KEGG" id="dmm:dnm_065010"/>
<keyword evidence="2" id="KW-1185">Reference proteome</keyword>
<accession>A0A975BRV7</accession>
<name>A0A975BRV7_9BACT</name>
<dbReference type="AlphaFoldDB" id="A0A975BRV7"/>